<evidence type="ECO:0000259" key="2">
    <source>
        <dbReference type="Pfam" id="PF14129"/>
    </source>
</evidence>
<evidence type="ECO:0000313" key="3">
    <source>
        <dbReference type="EMBL" id="AMP97334.1"/>
    </source>
</evidence>
<organism evidence="3 4">
    <name type="scientific">Pedobacter cryoconitis</name>
    <dbReference type="NCBI Taxonomy" id="188932"/>
    <lineage>
        <taxon>Bacteria</taxon>
        <taxon>Pseudomonadati</taxon>
        <taxon>Bacteroidota</taxon>
        <taxon>Sphingobacteriia</taxon>
        <taxon>Sphingobacteriales</taxon>
        <taxon>Sphingobacteriaceae</taxon>
        <taxon>Pedobacter</taxon>
    </lineage>
</organism>
<keyword evidence="3" id="KW-0449">Lipoprotein</keyword>
<keyword evidence="4" id="KW-1185">Reference proteome</keyword>
<feature type="domain" description="DUF4296" evidence="2">
    <location>
        <begin position="22"/>
        <end position="106"/>
    </location>
</feature>
<dbReference type="OrthoDB" id="678784at2"/>
<sequence>MRNFLCICLLFIGIGGCKPGIPSDIVQPDKMQDVLFDIHMVDGYISTIANADSAKSTSAAYYKGIYKKFGIDSVMYTKSMNYYYDHPEVLNTMYDKITGKLKKVKEKEDKINAKRLKKIAAIEKAKKDSLDKADPKRVIRAAAAKKDSLAKAEILLKKTKADAAKKMKKDSLARVTELKKVKKEEARKLKVRTDEAAAMKKESGASAAKKNK</sequence>
<feature type="compositionally biased region" description="Basic and acidic residues" evidence="1">
    <location>
        <begin position="192"/>
        <end position="203"/>
    </location>
</feature>
<dbReference type="AlphaFoldDB" id="A0A127V7P9"/>
<protein>
    <submittedName>
        <fullName evidence="3">Putative lipoprotein</fullName>
    </submittedName>
</protein>
<dbReference type="PATRIC" id="fig|188932.3.peg.379"/>
<dbReference type="PROSITE" id="PS51257">
    <property type="entry name" value="PROKAR_LIPOPROTEIN"/>
    <property type="match status" value="1"/>
</dbReference>
<proteinExistence type="predicted"/>
<name>A0A127V7P9_9SPHI</name>
<dbReference type="KEGG" id="pcm:AY601_0371"/>
<accession>A0A127V7P9</accession>
<evidence type="ECO:0000313" key="4">
    <source>
        <dbReference type="Proteomes" id="UP000071561"/>
    </source>
</evidence>
<dbReference type="InterPro" id="IPR025381">
    <property type="entry name" value="DUF4296"/>
</dbReference>
<feature type="region of interest" description="Disordered" evidence="1">
    <location>
        <begin position="192"/>
        <end position="212"/>
    </location>
</feature>
<reference evidence="3 4" key="1">
    <citation type="submission" date="2016-03" db="EMBL/GenBank/DDBJ databases">
        <title>Complete genome sequence of Pedobacter cryoconitis PAMC 27485.</title>
        <authorList>
            <person name="Lee J."/>
            <person name="Kim O.-S."/>
        </authorList>
    </citation>
    <scope>NUCLEOTIDE SEQUENCE [LARGE SCALE GENOMIC DNA]</scope>
    <source>
        <strain evidence="3 4">PAMC 27485</strain>
    </source>
</reference>
<gene>
    <name evidence="3" type="ORF">AY601_0371</name>
</gene>
<dbReference type="RefSeq" id="WP_068395623.1">
    <property type="nucleotide sequence ID" value="NZ_CP014504.1"/>
</dbReference>
<dbReference type="EMBL" id="CP014504">
    <property type="protein sequence ID" value="AMP97334.1"/>
    <property type="molecule type" value="Genomic_DNA"/>
</dbReference>
<dbReference type="Proteomes" id="UP000071561">
    <property type="component" value="Chromosome"/>
</dbReference>
<dbReference type="Pfam" id="PF14129">
    <property type="entry name" value="DUF4296"/>
    <property type="match status" value="1"/>
</dbReference>
<evidence type="ECO:0000256" key="1">
    <source>
        <dbReference type="SAM" id="MobiDB-lite"/>
    </source>
</evidence>